<keyword evidence="5 10" id="KW-0862">Zinc</keyword>
<feature type="binding site" evidence="10">
    <location>
        <position position="203"/>
    </location>
    <ligand>
        <name>Zn(2+)</name>
        <dbReference type="ChEBI" id="CHEBI:29105"/>
        <note>catalytic</note>
    </ligand>
</feature>
<dbReference type="InterPro" id="IPR008974">
    <property type="entry name" value="TRAF-like"/>
</dbReference>
<feature type="domain" description="MAM" evidence="13">
    <location>
        <begin position="310"/>
        <end position="483"/>
    </location>
</feature>
<feature type="binding site" evidence="10">
    <location>
        <position position="199"/>
    </location>
    <ligand>
        <name>Zn(2+)</name>
        <dbReference type="ChEBI" id="CHEBI:29105"/>
        <note>catalytic</note>
    </ligand>
</feature>
<dbReference type="Pfam" id="PF22486">
    <property type="entry name" value="MATH_2"/>
    <property type="match status" value="1"/>
</dbReference>
<dbReference type="Gene3D" id="2.60.210.10">
    <property type="entry name" value="Apoptosis, Tumor Necrosis Factor Receptor Associated Protein 2, Chain A"/>
    <property type="match status" value="1"/>
</dbReference>
<accession>A0A1S3RYP7</accession>
<comment type="cofactor">
    <cofactor evidence="10 11">
        <name>Zn(2+)</name>
        <dbReference type="ChEBI" id="CHEBI:29105"/>
    </cofactor>
    <text evidence="10 11">Binds 1 zinc ion per subunit.</text>
</comment>
<dbReference type="PROSITE" id="PS50144">
    <property type="entry name" value="MATH"/>
    <property type="match status" value="1"/>
</dbReference>
<dbReference type="PANTHER" id="PTHR10127">
    <property type="entry name" value="DISCOIDIN, CUB, EGF, LAMININ , AND ZINC METALLOPROTEASE DOMAIN CONTAINING"/>
    <property type="match status" value="1"/>
</dbReference>
<evidence type="ECO:0000256" key="9">
    <source>
        <dbReference type="ARBA" id="ARBA00023180"/>
    </source>
</evidence>
<dbReference type="GeneID" id="106605695"/>
<evidence type="ECO:0000313" key="16">
    <source>
        <dbReference type="Proteomes" id="UP001652741"/>
    </source>
</evidence>
<evidence type="ECO:0000256" key="8">
    <source>
        <dbReference type="ARBA" id="ARBA00023157"/>
    </source>
</evidence>
<dbReference type="Gene3D" id="2.60.120.200">
    <property type="match status" value="1"/>
</dbReference>
<comment type="caution">
    <text evidence="10">Lacks conserved residue(s) required for the propagation of feature annotation.</text>
</comment>
<keyword evidence="2 10" id="KW-0479">Metal-binding</keyword>
<feature type="domain" description="MATH" evidence="14">
    <location>
        <begin position="481"/>
        <end position="641"/>
    </location>
</feature>
<dbReference type="SUPFAM" id="SSF55486">
    <property type="entry name" value="Metalloproteases ('zincins'), catalytic domain"/>
    <property type="match status" value="1"/>
</dbReference>
<sequence>MRKKEMLEYFQDVSVLINMNGWFERAHFLRGCGWRFCLVVKYSESNLDPGKDIQRMYIHACLVVSLAVSQALAETSPKVKDIEDELDIDKINKDLHLREGDIVETFQKNGVLGEDKRWQSPVPYVLDSSLDMNAKGIILRAFDQFRLKTCMDFQPRDSEMYYLTIEKRTGCYSYVGRTFPNGQVVSIGQNCGIIAIVEHELLHALGFWHEQSRYDRDEYVTIVNENIREGYQNNFNKYSENDTTTLGTPYDYYSVMHYSKDAFTNGNGSTIITKQPEFQEVIGQRLEMSSNDVLKLNRMYSCNASVAFKESCSFSNSGLCGMSRCSRSAEKDSENGWERVTQAAGGPYTNHSNLGTNGTGFFMHASTASGQEGDTAWLESREMTPSRKCSVQCLQFYYYHSGNESDQLNIWIREYRDERDPNGTLRLMGQITGSPASYWQLHHVSLNATKTFQVEFEVRKGAGPSTGGVSIDDINLSETECPHHTWQIRDFENVAKNTDTWLFSPRHYSRDGYAYQLMVVLRSSYIGVYARLLSGKYDDQLQWPCPWRQITFLLMDQNPNIQLRMSKQNSISTDPEQIDYKNGEKYLFWDIPRKNGTFYKQEGNDSIYATKGWGYGYFMSFKDIKDNGFLKGGDIIFLTSMQDISSLQYAGNNSLPCPTPPPQDFTLLHSKREEGPCSARLITTTLPPPTTTEEDNSIFGFSPGFASSPVVILLTLLLLLTH</sequence>
<dbReference type="InterPro" id="IPR000998">
    <property type="entry name" value="MAM_dom"/>
</dbReference>
<dbReference type="GO" id="GO:0006508">
    <property type="term" value="P:proteolysis"/>
    <property type="evidence" value="ECO:0007669"/>
    <property type="project" value="UniProtKB-KW"/>
</dbReference>
<dbReference type="STRING" id="8030.ENSSSAP00000006389"/>
<dbReference type="SMART" id="SM00235">
    <property type="entry name" value="ZnMc"/>
    <property type="match status" value="1"/>
</dbReference>
<dbReference type="KEGG" id="sasa:106605695"/>
<evidence type="ECO:0000256" key="3">
    <source>
        <dbReference type="ARBA" id="ARBA00022729"/>
    </source>
</evidence>
<feature type="binding site" evidence="10">
    <location>
        <position position="209"/>
    </location>
    <ligand>
        <name>Zn(2+)</name>
        <dbReference type="ChEBI" id="CHEBI:29105"/>
        <note>catalytic</note>
    </ligand>
</feature>
<dbReference type="InterPro" id="IPR001506">
    <property type="entry name" value="Peptidase_M12A"/>
</dbReference>
<dbReference type="AlphaFoldDB" id="A0A1S3RYP7"/>
<dbReference type="PRINTS" id="PR00020">
    <property type="entry name" value="MAMDOMAIN"/>
</dbReference>
<evidence type="ECO:0000256" key="5">
    <source>
        <dbReference type="ARBA" id="ARBA00022833"/>
    </source>
</evidence>
<keyword evidence="6 10" id="KW-0482">Metalloprotease</keyword>
<dbReference type="OMA" id="TCIDFKQ"/>
<evidence type="ECO:0000256" key="12">
    <source>
        <dbReference type="SAM" id="Phobius"/>
    </source>
</evidence>
<name>A0A1S3RYP7_SALSA</name>
<dbReference type="FunFam" id="2.60.210.10:FF:000009">
    <property type="entry name" value="Meprin A subunit"/>
    <property type="match status" value="1"/>
</dbReference>
<keyword evidence="16" id="KW-1185">Reference proteome</keyword>
<dbReference type="SMART" id="SM00137">
    <property type="entry name" value="MAM"/>
    <property type="match status" value="1"/>
</dbReference>
<dbReference type="InterPro" id="IPR002083">
    <property type="entry name" value="MATH/TRAF_dom"/>
</dbReference>
<evidence type="ECO:0000256" key="1">
    <source>
        <dbReference type="ARBA" id="ARBA00022670"/>
    </source>
</evidence>
<keyword evidence="12" id="KW-0472">Membrane</keyword>
<reference evidence="17" key="1">
    <citation type="submission" date="2025-08" db="UniProtKB">
        <authorList>
            <consortium name="RefSeq"/>
        </authorList>
    </citation>
    <scope>IDENTIFICATION</scope>
</reference>
<dbReference type="SUPFAM" id="SSF49599">
    <property type="entry name" value="TRAF domain-like"/>
    <property type="match status" value="1"/>
</dbReference>
<keyword evidence="7" id="KW-0865">Zymogen</keyword>
<evidence type="ECO:0000256" key="11">
    <source>
        <dbReference type="RuleBase" id="RU361183"/>
    </source>
</evidence>
<dbReference type="RefSeq" id="XP_014057062.1">
    <property type="nucleotide sequence ID" value="XM_014201587.2"/>
</dbReference>
<dbReference type="Pfam" id="PF00629">
    <property type="entry name" value="MAM"/>
    <property type="match status" value="1"/>
</dbReference>
<evidence type="ECO:0000259" key="14">
    <source>
        <dbReference type="PROSITE" id="PS50144"/>
    </source>
</evidence>
<dbReference type="InterPro" id="IPR024079">
    <property type="entry name" value="MetalloPept_cat_dom_sf"/>
</dbReference>
<dbReference type="PROSITE" id="PS51864">
    <property type="entry name" value="ASTACIN"/>
    <property type="match status" value="1"/>
</dbReference>
<dbReference type="GO" id="GO:0016020">
    <property type="term" value="C:membrane"/>
    <property type="evidence" value="ECO:0007669"/>
    <property type="project" value="InterPro"/>
</dbReference>
<dbReference type="PaxDb" id="8030-ENSSSAP00000006389"/>
<dbReference type="PROSITE" id="PS50060">
    <property type="entry name" value="MAM_2"/>
    <property type="match status" value="1"/>
</dbReference>
<evidence type="ECO:0000256" key="10">
    <source>
        <dbReference type="PROSITE-ProRule" id="PRU01211"/>
    </source>
</evidence>
<dbReference type="GO" id="GO:0004222">
    <property type="term" value="F:metalloendopeptidase activity"/>
    <property type="evidence" value="ECO:0007669"/>
    <property type="project" value="UniProtKB-UniRule"/>
</dbReference>
<organism evidence="16 17">
    <name type="scientific">Salmo salar</name>
    <name type="common">Atlantic salmon</name>
    <dbReference type="NCBI Taxonomy" id="8030"/>
    <lineage>
        <taxon>Eukaryota</taxon>
        <taxon>Metazoa</taxon>
        <taxon>Chordata</taxon>
        <taxon>Craniata</taxon>
        <taxon>Vertebrata</taxon>
        <taxon>Euteleostomi</taxon>
        <taxon>Actinopterygii</taxon>
        <taxon>Neopterygii</taxon>
        <taxon>Teleostei</taxon>
        <taxon>Protacanthopterygii</taxon>
        <taxon>Salmoniformes</taxon>
        <taxon>Salmonidae</taxon>
        <taxon>Salmoninae</taxon>
        <taxon>Salmo</taxon>
    </lineage>
</organism>
<keyword evidence="9" id="KW-0325">Glycoprotein</keyword>
<dbReference type="FunFam" id="3.40.390.10:FF:000015">
    <property type="entry name" value="Meprin A subunit"/>
    <property type="match status" value="1"/>
</dbReference>
<evidence type="ECO:0000313" key="17">
    <source>
        <dbReference type="RefSeq" id="XP_014057062.1"/>
    </source>
</evidence>
<dbReference type="OrthoDB" id="291007at2759"/>
<keyword evidence="4 10" id="KW-0378">Hydrolase</keyword>
<protein>
    <recommendedName>
        <fullName evidence="11">Metalloendopeptidase</fullName>
        <ecNumber evidence="11">3.4.24.-</ecNumber>
    </recommendedName>
</protein>
<evidence type="ECO:0000256" key="4">
    <source>
        <dbReference type="ARBA" id="ARBA00022801"/>
    </source>
</evidence>
<evidence type="ECO:0000256" key="7">
    <source>
        <dbReference type="ARBA" id="ARBA00023145"/>
    </source>
</evidence>
<dbReference type="InterPro" id="IPR006026">
    <property type="entry name" value="Peptidase_Metallo"/>
</dbReference>
<feature type="active site" evidence="10">
    <location>
        <position position="200"/>
    </location>
</feature>
<dbReference type="Proteomes" id="UP001652741">
    <property type="component" value="Chromosome ssa05"/>
</dbReference>
<dbReference type="PANTHER" id="PTHR10127:SF903">
    <property type="entry name" value="MEPRIN A SUBUNIT"/>
    <property type="match status" value="1"/>
</dbReference>
<gene>
    <name evidence="17" type="primary">LOC106605695</name>
</gene>
<dbReference type="InterPro" id="IPR013320">
    <property type="entry name" value="ConA-like_dom_sf"/>
</dbReference>
<dbReference type="Pfam" id="PF01400">
    <property type="entry name" value="Astacin"/>
    <property type="match status" value="1"/>
</dbReference>
<dbReference type="Bgee" id="ENSSSAG00000003152">
    <property type="expression patterns" value="Expressed in mesonephros and 13 other cell types or tissues"/>
</dbReference>
<feature type="domain" description="Peptidase M12A" evidence="15">
    <location>
        <begin position="109"/>
        <end position="303"/>
    </location>
</feature>
<dbReference type="EC" id="3.4.24.-" evidence="11"/>
<evidence type="ECO:0000256" key="2">
    <source>
        <dbReference type="ARBA" id="ARBA00022723"/>
    </source>
</evidence>
<dbReference type="CDD" id="cd06263">
    <property type="entry name" value="MAM"/>
    <property type="match status" value="1"/>
</dbReference>
<dbReference type="Gene3D" id="3.40.390.10">
    <property type="entry name" value="Collagenase (Catalytic Domain)"/>
    <property type="match status" value="1"/>
</dbReference>
<proteinExistence type="predicted"/>
<evidence type="ECO:0000256" key="6">
    <source>
        <dbReference type="ARBA" id="ARBA00023049"/>
    </source>
</evidence>
<feature type="transmembrane region" description="Helical" evidence="12">
    <location>
        <begin position="698"/>
        <end position="720"/>
    </location>
</feature>
<dbReference type="SUPFAM" id="SSF49899">
    <property type="entry name" value="Concanavalin A-like lectins/glucanases"/>
    <property type="match status" value="1"/>
</dbReference>
<evidence type="ECO:0000259" key="13">
    <source>
        <dbReference type="PROSITE" id="PS50060"/>
    </source>
</evidence>
<keyword evidence="1 10" id="KW-0645">Protease</keyword>
<dbReference type="PRINTS" id="PR00480">
    <property type="entry name" value="ASTACIN"/>
</dbReference>
<dbReference type="GO" id="GO:0008270">
    <property type="term" value="F:zinc ion binding"/>
    <property type="evidence" value="ECO:0007669"/>
    <property type="project" value="UniProtKB-UniRule"/>
</dbReference>
<keyword evidence="12" id="KW-1133">Transmembrane helix</keyword>
<keyword evidence="3" id="KW-0732">Signal</keyword>
<keyword evidence="8" id="KW-1015">Disulfide bond</keyword>
<evidence type="ECO:0000259" key="15">
    <source>
        <dbReference type="PROSITE" id="PS51864"/>
    </source>
</evidence>
<keyword evidence="12" id="KW-0812">Transmembrane</keyword>